<feature type="region of interest" description="Disordered" evidence="5">
    <location>
        <begin position="239"/>
        <end position="260"/>
    </location>
</feature>
<dbReference type="STRING" id="675120.N1PJ91"/>
<evidence type="ECO:0000256" key="1">
    <source>
        <dbReference type="ARBA" id="ARBA00022729"/>
    </source>
</evidence>
<dbReference type="GO" id="GO:0009272">
    <property type="term" value="P:fungal-type cell wall biogenesis"/>
    <property type="evidence" value="ECO:0007669"/>
    <property type="project" value="TreeGrafter"/>
</dbReference>
<keyword evidence="1" id="KW-0732">Signal</keyword>
<reference evidence="7" key="1">
    <citation type="journal article" date="2012" name="PLoS Genet.">
        <title>The genomes of the fungal plant pathogens Cladosporium fulvum and Dothistroma septosporum reveal adaptation to different hosts and lifestyles but also signatures of common ancestry.</title>
        <authorList>
            <person name="de Wit P.J.G.M."/>
            <person name="van der Burgt A."/>
            <person name="Oekmen B."/>
            <person name="Stergiopoulos I."/>
            <person name="Abd-Elsalam K.A."/>
            <person name="Aerts A.L."/>
            <person name="Bahkali A.H."/>
            <person name="Beenen H.G."/>
            <person name="Chettri P."/>
            <person name="Cox M.P."/>
            <person name="Datema E."/>
            <person name="de Vries R.P."/>
            <person name="Dhillon B."/>
            <person name="Ganley A.R."/>
            <person name="Griffiths S.A."/>
            <person name="Guo Y."/>
            <person name="Hamelin R.C."/>
            <person name="Henrissat B."/>
            <person name="Kabir M.S."/>
            <person name="Jashni M.K."/>
            <person name="Kema G."/>
            <person name="Klaubauf S."/>
            <person name="Lapidus A."/>
            <person name="Levasseur A."/>
            <person name="Lindquist E."/>
            <person name="Mehrabi R."/>
            <person name="Ohm R.A."/>
            <person name="Owen T.J."/>
            <person name="Salamov A."/>
            <person name="Schwelm A."/>
            <person name="Schijlen E."/>
            <person name="Sun H."/>
            <person name="van den Burg H.A."/>
            <person name="van Ham R.C.H.J."/>
            <person name="Zhang S."/>
            <person name="Goodwin S.B."/>
            <person name="Grigoriev I.V."/>
            <person name="Collemare J."/>
            <person name="Bradshaw R.E."/>
        </authorList>
    </citation>
    <scope>NUCLEOTIDE SEQUENCE [LARGE SCALE GENOMIC DNA]</scope>
    <source>
        <strain evidence="7">NZE10 / CBS 128990</strain>
    </source>
</reference>
<evidence type="ECO:0000256" key="3">
    <source>
        <dbReference type="ARBA" id="ARBA00023180"/>
    </source>
</evidence>
<organism evidence="6 7">
    <name type="scientific">Dothistroma septosporum (strain NZE10 / CBS 128990)</name>
    <name type="common">Red band needle blight fungus</name>
    <name type="synonym">Mycosphaerella pini</name>
    <dbReference type="NCBI Taxonomy" id="675120"/>
    <lineage>
        <taxon>Eukaryota</taxon>
        <taxon>Fungi</taxon>
        <taxon>Dikarya</taxon>
        <taxon>Ascomycota</taxon>
        <taxon>Pezizomycotina</taxon>
        <taxon>Dothideomycetes</taxon>
        <taxon>Dothideomycetidae</taxon>
        <taxon>Mycosphaerellales</taxon>
        <taxon>Mycosphaerellaceae</taxon>
        <taxon>Dothistroma</taxon>
    </lineage>
</organism>
<dbReference type="HOGENOM" id="CLU_1069673_0_0_1"/>
<evidence type="ECO:0000313" key="6">
    <source>
        <dbReference type="EMBL" id="EME41401.1"/>
    </source>
</evidence>
<dbReference type="PANTHER" id="PTHR12145:SF36">
    <property type="entry name" value="MANNAN ENDO-1,6-ALPHA-MANNOSIDASE DCW1"/>
    <property type="match status" value="1"/>
</dbReference>
<dbReference type="GO" id="GO:0008496">
    <property type="term" value="F:mannan endo-1,6-alpha-mannosidase activity"/>
    <property type="evidence" value="ECO:0007669"/>
    <property type="project" value="InterPro"/>
</dbReference>
<evidence type="ECO:0000256" key="5">
    <source>
        <dbReference type="SAM" id="MobiDB-lite"/>
    </source>
</evidence>
<evidence type="ECO:0000313" key="7">
    <source>
        <dbReference type="Proteomes" id="UP000016933"/>
    </source>
</evidence>
<dbReference type="PANTHER" id="PTHR12145">
    <property type="entry name" value="MANNAN ENDO-1,6-ALPHA-MANNOSIDASE DCW1"/>
    <property type="match status" value="1"/>
</dbReference>
<protein>
    <submittedName>
        <fullName evidence="6">Glycoside hydrolase family 76 protein</fullName>
    </submittedName>
</protein>
<dbReference type="AlphaFoldDB" id="N1PJ91"/>
<dbReference type="EMBL" id="KB446542">
    <property type="protein sequence ID" value="EME41401.1"/>
    <property type="molecule type" value="Genomic_DNA"/>
</dbReference>
<name>N1PJ91_DOTSN</name>
<dbReference type="Pfam" id="PF03663">
    <property type="entry name" value="Glyco_hydro_76"/>
    <property type="match status" value="2"/>
</dbReference>
<evidence type="ECO:0000256" key="4">
    <source>
        <dbReference type="ARBA" id="ARBA00023295"/>
    </source>
</evidence>
<proteinExistence type="predicted"/>
<gene>
    <name evidence="6" type="ORF">DOTSEDRAFT_81725</name>
</gene>
<dbReference type="InterPro" id="IPR014480">
    <property type="entry name" value="Mannan-1_6-alpha_mannosidase"/>
</dbReference>
<dbReference type="Proteomes" id="UP000016933">
    <property type="component" value="Unassembled WGS sequence"/>
</dbReference>
<reference evidence="6 7" key="2">
    <citation type="journal article" date="2012" name="PLoS Pathog.">
        <title>Diverse lifestyles and strategies of plant pathogenesis encoded in the genomes of eighteen Dothideomycetes fungi.</title>
        <authorList>
            <person name="Ohm R.A."/>
            <person name="Feau N."/>
            <person name="Henrissat B."/>
            <person name="Schoch C.L."/>
            <person name="Horwitz B.A."/>
            <person name="Barry K.W."/>
            <person name="Condon B.J."/>
            <person name="Copeland A.C."/>
            <person name="Dhillon B."/>
            <person name="Glaser F."/>
            <person name="Hesse C.N."/>
            <person name="Kosti I."/>
            <person name="LaButti K."/>
            <person name="Lindquist E.A."/>
            <person name="Lucas S."/>
            <person name="Salamov A.A."/>
            <person name="Bradshaw R.E."/>
            <person name="Ciuffetti L."/>
            <person name="Hamelin R.C."/>
            <person name="Kema G.H.J."/>
            <person name="Lawrence C."/>
            <person name="Scott J.A."/>
            <person name="Spatafora J.W."/>
            <person name="Turgeon B.G."/>
            <person name="de Wit P.J.G.M."/>
            <person name="Zhong S."/>
            <person name="Goodwin S.B."/>
            <person name="Grigoriev I.V."/>
        </authorList>
    </citation>
    <scope>NUCLEOTIDE SEQUENCE [LARGE SCALE GENOMIC DNA]</scope>
    <source>
        <strain evidence="7">NZE10 / CBS 128990</strain>
    </source>
</reference>
<sequence>MSAAEVSFPNPPPDQPQQLALAQDVFTTLNQLKWQIYTFNAGCNLEDPVPKRCFFDLAARSRRYAYTQTYAQWADTIQDWSVDVALISGHYISHDRTDDRLNCAERDYAQWSYNAGVYLYAREALASRNIDQQIFKAYLSRRMAGALKIVPYTHDIIMPFWTASAHAAPRSCTGKMMVWLVERVARCLCGTVAVGGTSVANPNAGVESTVKYIQNADLTMAVRTDEWILTVMNADGKLSAGGKWPRSDDARRTAAPQLRR</sequence>
<keyword evidence="4" id="KW-0326">Glycosidase</keyword>
<evidence type="ECO:0000256" key="2">
    <source>
        <dbReference type="ARBA" id="ARBA00022801"/>
    </source>
</evidence>
<accession>N1PJ91</accession>
<dbReference type="GO" id="GO:0016052">
    <property type="term" value="P:carbohydrate catabolic process"/>
    <property type="evidence" value="ECO:0007669"/>
    <property type="project" value="InterPro"/>
</dbReference>
<keyword evidence="2 6" id="KW-0378">Hydrolase</keyword>
<dbReference type="eggNOG" id="ENOG502QSWP">
    <property type="taxonomic scope" value="Eukaryota"/>
</dbReference>
<dbReference type="Gene3D" id="1.50.10.20">
    <property type="match status" value="1"/>
</dbReference>
<keyword evidence="3" id="KW-0325">Glycoprotein</keyword>
<keyword evidence="7" id="KW-1185">Reference proteome</keyword>
<dbReference type="InterPro" id="IPR005198">
    <property type="entry name" value="Glyco_hydro_76"/>
</dbReference>